<evidence type="ECO:0000256" key="1">
    <source>
        <dbReference type="ARBA" id="ARBA00001974"/>
    </source>
</evidence>
<sequence>MLTDADYPGGASAARRAKKRSSGESPGDGQALRSSGRQVNVRVKRANNPPPGQSKRKATDTEEEDDQSEKKYRKCEKAGCSATYPVCFASASERCAKNGYTSRWYHLSCGEHFCNECFDHYYRSHKDGYETYASWKKVWTSNGKSEPSLKAFMADQQLPFWVQCTKPDCRKWRQLTKEIQLTTSLAATYRCGMKFNNIKSEGPDQCSQPEDLEVLTPQKCAPHVIVRGLVRVRCVQEMDRVLHFMTRKGLINTGVLAVKQPLLPEKHRSKNVIVIGAGASGLAAARQLQNFGTQVVVLEARDRIGGRVWDDTSLGVTVGRGAQIVNGCVNNPIAMMCEQVSARSWDHNEFFAQFSGDHTLLTKGYSVLLQKLAEGLDIRTKCPVQAIDYSGDVVKVTSSNGSQWTAQKVLVTVPLTLLQKNLIQFNPPLPERKLKAIHSLGAGIIEKIALQFPYRFWDNKIQGADYFGHIPPSPDKRGMFGVFYDMDPQGKQSVLMSVITGDAVPAVRDMEDKEVVDECMKVLRELFKEQEVPEPLSFFVTRWSKDMWSQMSYSFVKTGGSGEAYDILAEDVQGKVFFAGEATNRHFPQTVTGAYLSGVREASKMAAV</sequence>
<evidence type="ECO:0000313" key="10">
    <source>
        <dbReference type="Proteomes" id="UP000472263"/>
    </source>
</evidence>
<dbReference type="Gene3D" id="3.50.50.60">
    <property type="entry name" value="FAD/NAD(P)-binding domain"/>
    <property type="match status" value="2"/>
</dbReference>
<dbReference type="Gene3D" id="3.30.40.100">
    <property type="match status" value="1"/>
</dbReference>
<protein>
    <submittedName>
        <fullName evidence="9">Lysine demethylase 1B</fullName>
    </submittedName>
</protein>
<dbReference type="FunFam" id="3.30.40.100:FF:000002">
    <property type="entry name" value="Lysine-specific histone demethylase 1B"/>
    <property type="match status" value="1"/>
</dbReference>
<reference evidence="9" key="3">
    <citation type="submission" date="2025-09" db="UniProtKB">
        <authorList>
            <consortium name="Ensembl"/>
        </authorList>
    </citation>
    <scope>IDENTIFICATION</scope>
</reference>
<proteinExistence type="predicted"/>
<name>A0A667X7N4_9TELE</name>
<dbReference type="InterPro" id="IPR002937">
    <property type="entry name" value="Amino_oxidase"/>
</dbReference>
<dbReference type="SUPFAM" id="SSF51905">
    <property type="entry name" value="FAD/NAD(P)-binding domain"/>
    <property type="match status" value="1"/>
</dbReference>
<keyword evidence="6" id="KW-0862">Zinc</keyword>
<evidence type="ECO:0000256" key="6">
    <source>
        <dbReference type="ARBA" id="ARBA00022833"/>
    </source>
</evidence>
<keyword evidence="2" id="KW-0285">Flavoprotein</keyword>
<dbReference type="InterPro" id="IPR036388">
    <property type="entry name" value="WH-like_DNA-bd_sf"/>
</dbReference>
<feature type="domain" description="CW-type" evidence="8">
    <location>
        <begin position="155"/>
        <end position="214"/>
    </location>
</feature>
<keyword evidence="10" id="KW-1185">Reference proteome</keyword>
<keyword evidence="4" id="KW-0863">Zinc-finger</keyword>
<dbReference type="Pfam" id="PF01593">
    <property type="entry name" value="Amino_oxidase"/>
    <property type="match status" value="2"/>
</dbReference>
<dbReference type="InterPro" id="IPR036188">
    <property type="entry name" value="FAD/NAD-bd_sf"/>
</dbReference>
<dbReference type="AlphaFoldDB" id="A0A667X7N4"/>
<dbReference type="PANTHER" id="PTHR10742">
    <property type="entry name" value="FLAVIN MONOAMINE OXIDASE"/>
    <property type="match status" value="1"/>
</dbReference>
<feature type="region of interest" description="Disordered" evidence="7">
    <location>
        <begin position="1"/>
        <end position="68"/>
    </location>
</feature>
<dbReference type="PROSITE" id="PS51050">
    <property type="entry name" value="ZF_CW"/>
    <property type="match status" value="1"/>
</dbReference>
<dbReference type="PANTHER" id="PTHR10742:SF410">
    <property type="entry name" value="LYSINE-SPECIFIC HISTONE DEMETHYLASE 2"/>
    <property type="match status" value="1"/>
</dbReference>
<dbReference type="Gene3D" id="3.90.660.10">
    <property type="match status" value="2"/>
</dbReference>
<keyword evidence="5" id="KW-0274">FAD</keyword>
<dbReference type="Proteomes" id="UP000472263">
    <property type="component" value="Chromosome 11"/>
</dbReference>
<dbReference type="SUPFAM" id="SSF54373">
    <property type="entry name" value="FAD-linked reductases, C-terminal domain"/>
    <property type="match status" value="1"/>
</dbReference>
<evidence type="ECO:0000256" key="2">
    <source>
        <dbReference type="ARBA" id="ARBA00022630"/>
    </source>
</evidence>
<dbReference type="InterPro" id="IPR050281">
    <property type="entry name" value="Flavin_monoamine_oxidase"/>
</dbReference>
<evidence type="ECO:0000313" key="9">
    <source>
        <dbReference type="Ensembl" id="ENSMMDP00005009973.1"/>
    </source>
</evidence>
<dbReference type="Ensembl" id="ENSMMDT00005010281.1">
    <property type="protein sequence ID" value="ENSMMDP00005009973.1"/>
    <property type="gene ID" value="ENSMMDG00005004848.1"/>
</dbReference>
<reference evidence="9" key="1">
    <citation type="submission" date="2019-06" db="EMBL/GenBank/DDBJ databases">
        <authorList>
            <consortium name="Wellcome Sanger Institute Data Sharing"/>
        </authorList>
    </citation>
    <scope>NUCLEOTIDE SEQUENCE [LARGE SCALE GENOMIC DNA]</scope>
</reference>
<dbReference type="PRINTS" id="PR00420">
    <property type="entry name" value="RNGMNOXGNASE"/>
</dbReference>
<keyword evidence="3" id="KW-0479">Metal-binding</keyword>
<dbReference type="GO" id="GO:0016491">
    <property type="term" value="F:oxidoreductase activity"/>
    <property type="evidence" value="ECO:0007669"/>
    <property type="project" value="InterPro"/>
</dbReference>
<accession>A0A667X7N4</accession>
<organism evidence="9 10">
    <name type="scientific">Myripristis murdjan</name>
    <name type="common">pinecone soldierfish</name>
    <dbReference type="NCBI Taxonomy" id="586833"/>
    <lineage>
        <taxon>Eukaryota</taxon>
        <taxon>Metazoa</taxon>
        <taxon>Chordata</taxon>
        <taxon>Craniata</taxon>
        <taxon>Vertebrata</taxon>
        <taxon>Euteleostomi</taxon>
        <taxon>Actinopterygii</taxon>
        <taxon>Neopterygii</taxon>
        <taxon>Teleostei</taxon>
        <taxon>Neoteleostei</taxon>
        <taxon>Acanthomorphata</taxon>
        <taxon>Holocentriformes</taxon>
        <taxon>Holocentridae</taxon>
        <taxon>Myripristis</taxon>
    </lineage>
</organism>
<dbReference type="GeneTree" id="ENSGT00940000157751"/>
<dbReference type="Gene3D" id="1.10.10.10">
    <property type="entry name" value="Winged helix-like DNA-binding domain superfamily/Winged helix DNA-binding domain"/>
    <property type="match status" value="1"/>
</dbReference>
<dbReference type="Pfam" id="PF07496">
    <property type="entry name" value="zf-CW"/>
    <property type="match status" value="1"/>
</dbReference>
<evidence type="ECO:0000256" key="7">
    <source>
        <dbReference type="SAM" id="MobiDB-lite"/>
    </source>
</evidence>
<gene>
    <name evidence="9" type="primary">KDM1B</name>
</gene>
<evidence type="ECO:0000259" key="8">
    <source>
        <dbReference type="PROSITE" id="PS51050"/>
    </source>
</evidence>
<evidence type="ECO:0000256" key="5">
    <source>
        <dbReference type="ARBA" id="ARBA00022827"/>
    </source>
</evidence>
<dbReference type="GO" id="GO:0008270">
    <property type="term" value="F:zinc ion binding"/>
    <property type="evidence" value="ECO:0007669"/>
    <property type="project" value="UniProtKB-KW"/>
</dbReference>
<comment type="cofactor">
    <cofactor evidence="1">
        <name>FAD</name>
        <dbReference type="ChEBI" id="CHEBI:57692"/>
    </cofactor>
</comment>
<evidence type="ECO:0000256" key="4">
    <source>
        <dbReference type="ARBA" id="ARBA00022771"/>
    </source>
</evidence>
<evidence type="ECO:0000256" key="3">
    <source>
        <dbReference type="ARBA" id="ARBA00022723"/>
    </source>
</evidence>
<reference evidence="9" key="2">
    <citation type="submission" date="2025-08" db="UniProtKB">
        <authorList>
            <consortium name="Ensembl"/>
        </authorList>
    </citation>
    <scope>IDENTIFICATION</scope>
</reference>
<dbReference type="InterPro" id="IPR011124">
    <property type="entry name" value="Znf_CW"/>
</dbReference>